<comment type="caution">
    <text evidence="1">The sequence shown here is derived from an EMBL/GenBank/DDBJ whole genome shotgun (WGS) entry which is preliminary data.</text>
</comment>
<reference evidence="2" key="1">
    <citation type="journal article" date="2022" name="Mol. Ecol. Resour.">
        <title>The genomes of chicory, endive, great burdock and yacon provide insights into Asteraceae palaeo-polyploidization history and plant inulin production.</title>
        <authorList>
            <person name="Fan W."/>
            <person name="Wang S."/>
            <person name="Wang H."/>
            <person name="Wang A."/>
            <person name="Jiang F."/>
            <person name="Liu H."/>
            <person name="Zhao H."/>
            <person name="Xu D."/>
            <person name="Zhang Y."/>
        </authorList>
    </citation>
    <scope>NUCLEOTIDE SEQUENCE [LARGE SCALE GENOMIC DNA]</scope>
    <source>
        <strain evidence="2">cv. Punajuju</strain>
    </source>
</reference>
<proteinExistence type="predicted"/>
<name>A0ACB9GF76_CICIN</name>
<dbReference type="Proteomes" id="UP001055811">
    <property type="component" value="Linkage Group LG02"/>
</dbReference>
<keyword evidence="2" id="KW-1185">Reference proteome</keyword>
<gene>
    <name evidence="1" type="ORF">L2E82_11406</name>
</gene>
<protein>
    <submittedName>
        <fullName evidence="1">Uncharacterized protein</fullName>
    </submittedName>
</protein>
<accession>A0ACB9GF76</accession>
<reference evidence="1 2" key="2">
    <citation type="journal article" date="2022" name="Mol. Ecol. Resour.">
        <title>The genomes of chicory, endive, great burdock and yacon provide insights into Asteraceae paleo-polyploidization history and plant inulin production.</title>
        <authorList>
            <person name="Fan W."/>
            <person name="Wang S."/>
            <person name="Wang H."/>
            <person name="Wang A."/>
            <person name="Jiang F."/>
            <person name="Liu H."/>
            <person name="Zhao H."/>
            <person name="Xu D."/>
            <person name="Zhang Y."/>
        </authorList>
    </citation>
    <scope>NUCLEOTIDE SEQUENCE [LARGE SCALE GENOMIC DNA]</scope>
    <source>
        <strain evidence="2">cv. Punajuju</strain>
        <tissue evidence="1">Leaves</tissue>
    </source>
</reference>
<evidence type="ECO:0000313" key="2">
    <source>
        <dbReference type="Proteomes" id="UP001055811"/>
    </source>
</evidence>
<dbReference type="EMBL" id="CM042010">
    <property type="protein sequence ID" value="KAI3781392.1"/>
    <property type="molecule type" value="Genomic_DNA"/>
</dbReference>
<evidence type="ECO:0000313" key="1">
    <source>
        <dbReference type="EMBL" id="KAI3781392.1"/>
    </source>
</evidence>
<organism evidence="1 2">
    <name type="scientific">Cichorium intybus</name>
    <name type="common">Chicory</name>
    <dbReference type="NCBI Taxonomy" id="13427"/>
    <lineage>
        <taxon>Eukaryota</taxon>
        <taxon>Viridiplantae</taxon>
        <taxon>Streptophyta</taxon>
        <taxon>Embryophyta</taxon>
        <taxon>Tracheophyta</taxon>
        <taxon>Spermatophyta</taxon>
        <taxon>Magnoliopsida</taxon>
        <taxon>eudicotyledons</taxon>
        <taxon>Gunneridae</taxon>
        <taxon>Pentapetalae</taxon>
        <taxon>asterids</taxon>
        <taxon>campanulids</taxon>
        <taxon>Asterales</taxon>
        <taxon>Asteraceae</taxon>
        <taxon>Cichorioideae</taxon>
        <taxon>Cichorieae</taxon>
        <taxon>Cichoriinae</taxon>
        <taxon>Cichorium</taxon>
    </lineage>
</organism>
<sequence length="67" mass="7523">MDPCITGEISPDCLKIYVETAVKCLAAEGKDRPSMEDVFASLERALKFQESDCVFLKMLLDGFFVEQ</sequence>